<evidence type="ECO:0000313" key="1">
    <source>
        <dbReference type="EMBL" id="PSF37919.1"/>
    </source>
</evidence>
<reference evidence="1 2" key="2">
    <citation type="submission" date="2018-03" db="EMBL/GenBank/DDBJ databases">
        <authorList>
            <person name="Keele B.F."/>
        </authorList>
    </citation>
    <scope>NUCLEOTIDE SEQUENCE [LARGE SCALE GENOMIC DNA]</scope>
    <source>
        <strain evidence="1 2">CCALA 016</strain>
    </source>
</reference>
<name>A0A2T1LZS0_9CHRO</name>
<protein>
    <recommendedName>
        <fullName evidence="3">DUF2188 domain-containing protein</fullName>
    </recommendedName>
</protein>
<dbReference type="OrthoDB" id="8858565at2"/>
<proteinExistence type="predicted"/>
<dbReference type="RefSeq" id="WP_106456360.1">
    <property type="nucleotide sequence ID" value="NZ_PXOH01000006.1"/>
</dbReference>
<keyword evidence="2" id="KW-1185">Reference proteome</keyword>
<evidence type="ECO:0000313" key="2">
    <source>
        <dbReference type="Proteomes" id="UP000239001"/>
    </source>
</evidence>
<reference evidence="1 2" key="1">
    <citation type="submission" date="2018-03" db="EMBL/GenBank/DDBJ databases">
        <title>The ancient ancestry and fast evolution of plastids.</title>
        <authorList>
            <person name="Moore K.R."/>
            <person name="Magnabosco C."/>
            <person name="Momper L."/>
            <person name="Gold D.A."/>
            <person name="Bosak T."/>
            <person name="Fournier G.P."/>
        </authorList>
    </citation>
    <scope>NUCLEOTIDE SEQUENCE [LARGE SCALE GENOMIC DNA]</scope>
    <source>
        <strain evidence="1 2">CCALA 016</strain>
    </source>
</reference>
<accession>A0A2T1LZS0</accession>
<dbReference type="AlphaFoldDB" id="A0A2T1LZS0"/>
<dbReference type="Proteomes" id="UP000239001">
    <property type="component" value="Unassembled WGS sequence"/>
</dbReference>
<evidence type="ECO:0008006" key="3">
    <source>
        <dbReference type="Google" id="ProtNLM"/>
    </source>
</evidence>
<dbReference type="EMBL" id="PXOH01000006">
    <property type="protein sequence ID" value="PSF37919.1"/>
    <property type="molecule type" value="Genomic_DNA"/>
</dbReference>
<gene>
    <name evidence="1" type="ORF">C7H19_08055</name>
</gene>
<comment type="caution">
    <text evidence="1">The sequence shown here is derived from an EMBL/GenBank/DDBJ whole genome shotgun (WGS) entry which is preliminary data.</text>
</comment>
<organism evidence="1 2">
    <name type="scientific">Aphanothece hegewaldii CCALA 016</name>
    <dbReference type="NCBI Taxonomy" id="2107694"/>
    <lineage>
        <taxon>Bacteria</taxon>
        <taxon>Bacillati</taxon>
        <taxon>Cyanobacteriota</taxon>
        <taxon>Cyanophyceae</taxon>
        <taxon>Oscillatoriophycideae</taxon>
        <taxon>Chroococcales</taxon>
        <taxon>Aphanothecaceae</taxon>
        <taxon>Aphanothece</taxon>
    </lineage>
</organism>
<sequence length="65" mass="7345">MPWSYTDYPISLKNLTPEVRDKAIDIANALLEEGYDEGRSIAIATAQAEEWAERRGKPIKNLHST</sequence>